<sequence length="43" mass="5287">MLACNIIFYIPDRFNIFIFFFGKSFFYSYFAESFLLTYRDNGF</sequence>
<accession>A0A5P3AUQ1</accession>
<dbReference type="EMBL" id="CP043529">
    <property type="protein sequence ID" value="QEW36866.1"/>
    <property type="molecule type" value="Genomic_DNA"/>
</dbReference>
<dbReference type="Proteomes" id="UP000326091">
    <property type="component" value="Chromosome"/>
</dbReference>
<evidence type="ECO:0000313" key="3">
    <source>
        <dbReference type="Proteomes" id="UP000326091"/>
    </source>
</evidence>
<evidence type="ECO:0000313" key="2">
    <source>
        <dbReference type="EMBL" id="QEW36866.1"/>
    </source>
</evidence>
<keyword evidence="1" id="KW-0472">Membrane</keyword>
<reference evidence="2 3" key="1">
    <citation type="submission" date="2019-09" db="EMBL/GenBank/DDBJ databases">
        <title>Commensal-derived Metabolites Govern Vibrio cholerae Pathogenesis in Host.</title>
        <authorList>
            <person name="Yoon S.S."/>
            <person name="Yoon M.Y."/>
        </authorList>
    </citation>
    <scope>NUCLEOTIDE SEQUENCE [LARGE SCALE GENOMIC DNA]</scope>
    <source>
        <strain evidence="2 3">VIC01</strain>
    </source>
</reference>
<proteinExistence type="predicted"/>
<keyword evidence="1" id="KW-1133">Transmembrane helix</keyword>
<feature type="transmembrane region" description="Helical" evidence="1">
    <location>
        <begin position="16"/>
        <end position="38"/>
    </location>
</feature>
<keyword evidence="1" id="KW-0812">Transmembrane</keyword>
<evidence type="ECO:0000256" key="1">
    <source>
        <dbReference type="SAM" id="Phobius"/>
    </source>
</evidence>
<organism evidence="2 3">
    <name type="scientific">Phocaeicola vulgatus</name>
    <name type="common">Bacteroides vulgatus</name>
    <dbReference type="NCBI Taxonomy" id="821"/>
    <lineage>
        <taxon>Bacteria</taxon>
        <taxon>Pseudomonadati</taxon>
        <taxon>Bacteroidota</taxon>
        <taxon>Bacteroidia</taxon>
        <taxon>Bacteroidales</taxon>
        <taxon>Bacteroidaceae</taxon>
        <taxon>Phocaeicola</taxon>
    </lineage>
</organism>
<protein>
    <submittedName>
        <fullName evidence="2">Uncharacterized protein</fullName>
    </submittedName>
</protein>
<dbReference type="AlphaFoldDB" id="A0A5P3AUQ1"/>
<gene>
    <name evidence="2" type="ORF">VIC01_02429</name>
</gene>
<name>A0A5P3AUQ1_PHOVU</name>